<comment type="caution">
    <text evidence="9">The sequence shown here is derived from an EMBL/GenBank/DDBJ whole genome shotgun (WGS) entry which is preliminary data.</text>
</comment>
<accession>A0A9W5RDK3</accession>
<evidence type="ECO:0000256" key="3">
    <source>
        <dbReference type="ARBA" id="ARBA00004961"/>
    </source>
</evidence>
<organism evidence="9 10">
    <name type="scientific">Gleimia europaea ACS-120-V-Col10b</name>
    <dbReference type="NCBI Taxonomy" id="883069"/>
    <lineage>
        <taxon>Bacteria</taxon>
        <taxon>Bacillati</taxon>
        <taxon>Actinomycetota</taxon>
        <taxon>Actinomycetes</taxon>
        <taxon>Actinomycetales</taxon>
        <taxon>Actinomycetaceae</taxon>
        <taxon>Gleimia</taxon>
    </lineage>
</organism>
<dbReference type="SUPFAM" id="SSF100950">
    <property type="entry name" value="NagB/RpiA/CoA transferase-like"/>
    <property type="match status" value="1"/>
</dbReference>
<dbReference type="RefSeq" id="WP_016443615.1">
    <property type="nucleotide sequence ID" value="NZ_KE150266.1"/>
</dbReference>
<dbReference type="PANTHER" id="PTHR11054">
    <property type="entry name" value="6-PHOSPHOGLUCONOLACTONASE"/>
    <property type="match status" value="1"/>
</dbReference>
<name>A0A9W5RDK3_9ACTO</name>
<evidence type="ECO:0000256" key="6">
    <source>
        <dbReference type="ARBA" id="ARBA00020337"/>
    </source>
</evidence>
<dbReference type="InterPro" id="IPR039104">
    <property type="entry name" value="6PGL"/>
</dbReference>
<comment type="catalytic activity">
    <reaction evidence="1 7">
        <text>6-phospho-D-glucono-1,5-lactone + H2O = 6-phospho-D-gluconate + H(+)</text>
        <dbReference type="Rhea" id="RHEA:12556"/>
        <dbReference type="ChEBI" id="CHEBI:15377"/>
        <dbReference type="ChEBI" id="CHEBI:15378"/>
        <dbReference type="ChEBI" id="CHEBI:57955"/>
        <dbReference type="ChEBI" id="CHEBI:58759"/>
        <dbReference type="EC" id="3.1.1.31"/>
    </reaction>
</comment>
<feature type="domain" description="Glucosamine/galactosamine-6-phosphate isomerase" evidence="8">
    <location>
        <begin position="12"/>
        <end position="233"/>
    </location>
</feature>
<dbReference type="EMBL" id="AGWN01000001">
    <property type="protein sequence ID" value="EPD30503.1"/>
    <property type="molecule type" value="Genomic_DNA"/>
</dbReference>
<dbReference type="PANTHER" id="PTHR11054:SF0">
    <property type="entry name" value="6-PHOSPHOGLUCONOLACTONASE"/>
    <property type="match status" value="1"/>
</dbReference>
<dbReference type="InterPro" id="IPR037171">
    <property type="entry name" value="NagB/RpiA_transferase-like"/>
</dbReference>
<dbReference type="NCBIfam" id="TIGR01198">
    <property type="entry name" value="pgl"/>
    <property type="match status" value="1"/>
</dbReference>
<dbReference type="AlphaFoldDB" id="A0A9W5RDK3"/>
<dbReference type="InterPro" id="IPR005900">
    <property type="entry name" value="6-phosphogluconolactonase_DevB"/>
</dbReference>
<dbReference type="GO" id="GO:0005975">
    <property type="term" value="P:carbohydrate metabolic process"/>
    <property type="evidence" value="ECO:0007669"/>
    <property type="project" value="UniProtKB-UniRule"/>
</dbReference>
<dbReference type="OrthoDB" id="9810967at2"/>
<comment type="pathway">
    <text evidence="3 7">Carbohydrate degradation; pentose phosphate pathway; D-ribulose 5-phosphate from D-glucose 6-phosphate (oxidative stage): step 2/3.</text>
</comment>
<evidence type="ECO:0000256" key="4">
    <source>
        <dbReference type="ARBA" id="ARBA00010662"/>
    </source>
</evidence>
<dbReference type="GO" id="GO:0017057">
    <property type="term" value="F:6-phosphogluconolactonase activity"/>
    <property type="evidence" value="ECO:0007669"/>
    <property type="project" value="UniProtKB-UniRule"/>
</dbReference>
<keyword evidence="10" id="KW-1185">Reference proteome</keyword>
<dbReference type="InterPro" id="IPR006148">
    <property type="entry name" value="Glc/Gal-6P_isomerase"/>
</dbReference>
<gene>
    <name evidence="7" type="primary">pgl</name>
    <name evidence="9" type="ORF">HMPREF9238_00247</name>
</gene>
<evidence type="ECO:0000256" key="5">
    <source>
        <dbReference type="ARBA" id="ARBA00013198"/>
    </source>
</evidence>
<dbReference type="Pfam" id="PF01182">
    <property type="entry name" value="Glucosamine_iso"/>
    <property type="match status" value="1"/>
</dbReference>
<dbReference type="EC" id="3.1.1.31" evidence="5 7"/>
<sequence length="252" mass="28222">MLETDLQVHRTVDELHAKVALSLVRKITELSQQRSRIHLGIASDISSTLLHKIADIMHHHPDLVDQWSPVHIWMADERYVDHDHVDRADTHIDEALASRFPIVQLHRPPSPANSKNLQAAARQYEEEMVAVYSVHTLLDPRSIALDLSLLGIGQDGHFASLFPSHNTLDATGLYVAEPHSPKPPAQRISMTIPVLRRSRASWFVVAGKEKATVFAQALQGANFREVPAGAMNQVGTQWWVDKSAASRIDRIF</sequence>
<proteinExistence type="inferred from homology"/>
<keyword evidence="7" id="KW-0378">Hydrolase</keyword>
<dbReference type="Proteomes" id="UP000014387">
    <property type="component" value="Unassembled WGS sequence"/>
</dbReference>
<dbReference type="GO" id="GO:0006098">
    <property type="term" value="P:pentose-phosphate shunt"/>
    <property type="evidence" value="ECO:0007669"/>
    <property type="project" value="InterPro"/>
</dbReference>
<evidence type="ECO:0000313" key="10">
    <source>
        <dbReference type="Proteomes" id="UP000014387"/>
    </source>
</evidence>
<evidence type="ECO:0000259" key="8">
    <source>
        <dbReference type="Pfam" id="PF01182"/>
    </source>
</evidence>
<evidence type="ECO:0000256" key="1">
    <source>
        <dbReference type="ARBA" id="ARBA00000832"/>
    </source>
</evidence>
<evidence type="ECO:0000313" key="9">
    <source>
        <dbReference type="EMBL" id="EPD30503.1"/>
    </source>
</evidence>
<comment type="function">
    <text evidence="2 7">Hydrolysis of 6-phosphogluconolactone to 6-phosphogluconate.</text>
</comment>
<protein>
    <recommendedName>
        <fullName evidence="6 7">6-phosphogluconolactonase</fullName>
        <shortName evidence="7">6PGL</shortName>
        <ecNumber evidence="5 7">3.1.1.31</ecNumber>
    </recommendedName>
</protein>
<evidence type="ECO:0000256" key="7">
    <source>
        <dbReference type="RuleBase" id="RU365095"/>
    </source>
</evidence>
<comment type="similarity">
    <text evidence="4 7">Belongs to the glucosamine/galactosamine-6-phosphate isomerase family. 6-phosphogluconolactonase subfamily.</text>
</comment>
<dbReference type="Gene3D" id="3.40.50.1360">
    <property type="match status" value="1"/>
</dbReference>
<reference evidence="9 10" key="1">
    <citation type="submission" date="2013-05" db="EMBL/GenBank/DDBJ databases">
        <title>The Genome Sequence of Actinomyces europaeus ACS-120-V-COL10B.</title>
        <authorList>
            <consortium name="The Broad Institute Genomics Platform"/>
            <person name="Earl A."/>
            <person name="Ward D."/>
            <person name="Feldgarden M."/>
            <person name="Gevers D."/>
            <person name="Saerens B."/>
            <person name="Vaneechoutte M."/>
            <person name="Walker B."/>
            <person name="Young S."/>
            <person name="Zeng Q."/>
            <person name="Gargeya S."/>
            <person name="Fitzgerald M."/>
            <person name="Haas B."/>
            <person name="Abouelleil A."/>
            <person name="Allen A.W."/>
            <person name="Alvarado L."/>
            <person name="Arachchi H.M."/>
            <person name="Berlin A.M."/>
            <person name="Chapman S.B."/>
            <person name="Gainer-Dewar J."/>
            <person name="Goldberg J."/>
            <person name="Griggs A."/>
            <person name="Gujja S."/>
            <person name="Hansen M."/>
            <person name="Howarth C."/>
            <person name="Imamovic A."/>
            <person name="Ireland A."/>
            <person name="Larimer J."/>
            <person name="McCowan C."/>
            <person name="Murphy C."/>
            <person name="Pearson M."/>
            <person name="Poon T.W."/>
            <person name="Priest M."/>
            <person name="Roberts A."/>
            <person name="Saif S."/>
            <person name="Shea T."/>
            <person name="Sisk P."/>
            <person name="Sykes S."/>
            <person name="Wortman J."/>
            <person name="Nusbaum C."/>
            <person name="Birren B."/>
        </authorList>
    </citation>
    <scope>NUCLEOTIDE SEQUENCE [LARGE SCALE GENOMIC DNA]</scope>
    <source>
        <strain evidence="9 10">ACS-120-V-Col10b</strain>
    </source>
</reference>
<evidence type="ECO:0000256" key="2">
    <source>
        <dbReference type="ARBA" id="ARBA00002681"/>
    </source>
</evidence>